<comment type="pathway">
    <text evidence="8">Aminoacyl-tRNA biosynthesis; selenocysteinyl-tRNA(Sec) biosynthesis; selenocysteinyl-tRNA(Sec) from L-seryl-tRNA(Sec) (bacterial route): step 1/1.</text>
</comment>
<dbReference type="STRING" id="644548.SCNU_00610"/>
<evidence type="ECO:0000256" key="8">
    <source>
        <dbReference type="HAMAP-Rule" id="MF_00423"/>
    </source>
</evidence>
<evidence type="ECO:0000256" key="9">
    <source>
        <dbReference type="PIRSR" id="PIRSR618319-50"/>
    </source>
</evidence>
<evidence type="ECO:0000256" key="2">
    <source>
        <dbReference type="ARBA" id="ARBA00022490"/>
    </source>
</evidence>
<dbReference type="PANTHER" id="PTHR32328:SF0">
    <property type="entry name" value="L-SERYL-TRNA(SEC) SELENIUM TRANSFERASE"/>
    <property type="match status" value="1"/>
</dbReference>
<evidence type="ECO:0000259" key="10">
    <source>
        <dbReference type="Pfam" id="PF12390"/>
    </source>
</evidence>
<dbReference type="Proteomes" id="UP000035065">
    <property type="component" value="Unassembled WGS sequence"/>
</dbReference>
<dbReference type="UniPathway" id="UPA00906">
    <property type="reaction ID" value="UER00896"/>
</dbReference>
<dbReference type="GO" id="GO:0005737">
    <property type="term" value="C:cytoplasm"/>
    <property type="evidence" value="ECO:0007669"/>
    <property type="project" value="UniProtKB-SubCell"/>
</dbReference>
<dbReference type="NCBIfam" id="TIGR00474">
    <property type="entry name" value="selA"/>
    <property type="match status" value="1"/>
</dbReference>
<keyword evidence="4 8" id="KW-0663">Pyridoxal phosphate</keyword>
<dbReference type="SUPFAM" id="SSF53383">
    <property type="entry name" value="PLP-dependent transferases"/>
    <property type="match status" value="1"/>
</dbReference>
<comment type="similarity">
    <text evidence="7 8">Belongs to the SelA family.</text>
</comment>
<dbReference type="InterPro" id="IPR004534">
    <property type="entry name" value="SelA_trans"/>
</dbReference>
<evidence type="ECO:0000313" key="11">
    <source>
        <dbReference type="EMBL" id="EGD56834.1"/>
    </source>
</evidence>
<dbReference type="GO" id="GO:0001717">
    <property type="term" value="P:conversion of seryl-tRNAsec to selenocys-tRNAsec"/>
    <property type="evidence" value="ECO:0007669"/>
    <property type="project" value="UniProtKB-UniRule"/>
</dbReference>
<dbReference type="AlphaFoldDB" id="F1YEK0"/>
<evidence type="ECO:0000256" key="5">
    <source>
        <dbReference type="ARBA" id="ARBA00022917"/>
    </source>
</evidence>
<proteinExistence type="inferred from homology"/>
<evidence type="ECO:0000256" key="1">
    <source>
        <dbReference type="ARBA" id="ARBA00001933"/>
    </source>
</evidence>
<evidence type="ECO:0000256" key="6">
    <source>
        <dbReference type="ARBA" id="ARBA00023266"/>
    </source>
</evidence>
<dbReference type="InterPro" id="IPR015421">
    <property type="entry name" value="PyrdxlP-dep_Trfase_major"/>
</dbReference>
<evidence type="ECO:0000256" key="4">
    <source>
        <dbReference type="ARBA" id="ARBA00022898"/>
    </source>
</evidence>
<dbReference type="HAMAP" id="MF_00423">
    <property type="entry name" value="SelA"/>
    <property type="match status" value="1"/>
</dbReference>
<dbReference type="GO" id="GO:0004125">
    <property type="term" value="F:L-seryl-tRNA(Sec) selenium transferase activity"/>
    <property type="evidence" value="ECO:0007669"/>
    <property type="project" value="UniProtKB-UniRule"/>
</dbReference>
<dbReference type="InterPro" id="IPR015424">
    <property type="entry name" value="PyrdxlP-dep_Trfase"/>
</dbReference>
<dbReference type="InterPro" id="IPR018319">
    <property type="entry name" value="SelA-like"/>
</dbReference>
<dbReference type="Pfam" id="PF03841">
    <property type="entry name" value="SelA"/>
    <property type="match status" value="1"/>
</dbReference>
<dbReference type="Gene3D" id="3.90.1150.180">
    <property type="match status" value="1"/>
</dbReference>
<dbReference type="Gene3D" id="3.40.640.10">
    <property type="entry name" value="Type I PLP-dependent aspartate aminotransferase-like (Major domain)"/>
    <property type="match status" value="1"/>
</dbReference>
<keyword evidence="5 8" id="KW-0648">Protein biosynthesis</keyword>
<feature type="modified residue" description="N6-(pyridoxal phosphate)lysine" evidence="8 9">
    <location>
        <position position="316"/>
    </location>
</feature>
<gene>
    <name evidence="8" type="primary">selA</name>
    <name evidence="11" type="ORF">SCNU_00610</name>
</gene>
<dbReference type="eggNOG" id="COG1921">
    <property type="taxonomic scope" value="Bacteria"/>
</dbReference>
<sequence length="466" mass="48273">MRPSISVWRVRFPSVSANFPNVECEDEAVHQGVARDDPRRAIPRTDSLLQSAEVVAARERLSDRVITARVRAVVERARRGELAPGAVADAVAADLAAARPSTQTPVLNATGVIVHTNLGRAPLSHAAVDALLAAAGYVDVEMDLASGARSKRGSGTRAALVGACPAAESALAVNNGAAALVLATTALAAGREVIVSRGELIEIGAGFRLPDLIASTGARLREVGATNRTHPSDYAEAAGPDTGCMLKVHPSNFRLTGFTSDVPVRELAALAHERGLPLVVDVGSGLLAPDPLLPDEPDVATALDDGADLVIASGDKLLGGPQAGLIFGRADLVERLARHPLARAVRIDKLALAALEATVDGPRPPVPSYLHADRDRLRARTSRLAEAVGGSLVAHDGRVGGGGAPGVPLPGFAVRLPSSVARPLRTGSPAVLPRVHDDAALIDLRCVPEADDDLLEQAIRAALRES</sequence>
<evidence type="ECO:0000256" key="7">
    <source>
        <dbReference type="ARBA" id="ARBA00044507"/>
    </source>
</evidence>
<dbReference type="PANTHER" id="PTHR32328">
    <property type="entry name" value="L-SERYL-TRNA(SEC) SELENIUM TRANSFERASE"/>
    <property type="match status" value="1"/>
</dbReference>
<name>F1YEK0_9ACTN</name>
<dbReference type="EC" id="2.9.1.1" evidence="8"/>
<dbReference type="EMBL" id="AEUD01000001">
    <property type="protein sequence ID" value="EGD56834.1"/>
    <property type="molecule type" value="Genomic_DNA"/>
</dbReference>
<dbReference type="Pfam" id="PF12390">
    <property type="entry name" value="Se-cys_synth_N"/>
    <property type="match status" value="1"/>
</dbReference>
<comment type="subcellular location">
    <subcellularLocation>
        <location evidence="8">Cytoplasm</location>
    </subcellularLocation>
</comment>
<keyword evidence="3 8" id="KW-0808">Transferase</keyword>
<keyword evidence="2 8" id="KW-0963">Cytoplasm</keyword>
<keyword evidence="12" id="KW-1185">Reference proteome</keyword>
<organism evidence="11 12">
    <name type="scientific">Gordonia neofelifaecis NRRL B-59395</name>
    <dbReference type="NCBI Taxonomy" id="644548"/>
    <lineage>
        <taxon>Bacteria</taxon>
        <taxon>Bacillati</taxon>
        <taxon>Actinomycetota</taxon>
        <taxon>Actinomycetes</taxon>
        <taxon>Mycobacteriales</taxon>
        <taxon>Gordoniaceae</taxon>
        <taxon>Gordonia</taxon>
    </lineage>
</organism>
<comment type="cofactor">
    <cofactor evidence="1 8 9">
        <name>pyridoxal 5'-phosphate</name>
        <dbReference type="ChEBI" id="CHEBI:597326"/>
    </cofactor>
</comment>
<evidence type="ECO:0000313" key="12">
    <source>
        <dbReference type="Proteomes" id="UP000035065"/>
    </source>
</evidence>
<feature type="domain" description="L-seryl-tRNA selenium transferase N-terminal" evidence="10">
    <location>
        <begin position="39"/>
        <end position="78"/>
    </location>
</feature>
<comment type="catalytic activity">
    <reaction evidence="8">
        <text>L-seryl-tRNA(Sec) + selenophosphate + H(+) = L-selenocysteinyl-tRNA(Sec) + phosphate</text>
        <dbReference type="Rhea" id="RHEA:22728"/>
        <dbReference type="Rhea" id="RHEA-COMP:9742"/>
        <dbReference type="Rhea" id="RHEA-COMP:9743"/>
        <dbReference type="ChEBI" id="CHEBI:15378"/>
        <dbReference type="ChEBI" id="CHEBI:16144"/>
        <dbReference type="ChEBI" id="CHEBI:43474"/>
        <dbReference type="ChEBI" id="CHEBI:78533"/>
        <dbReference type="ChEBI" id="CHEBI:78573"/>
        <dbReference type="EC" id="2.9.1.1"/>
    </reaction>
</comment>
<comment type="function">
    <text evidence="8">Converts seryl-tRNA(Sec) to selenocysteinyl-tRNA(Sec) required for selenoprotein biosynthesis.</text>
</comment>
<evidence type="ECO:0000256" key="3">
    <source>
        <dbReference type="ARBA" id="ARBA00022679"/>
    </source>
</evidence>
<dbReference type="InterPro" id="IPR025862">
    <property type="entry name" value="SelA_trans_N_dom"/>
</dbReference>
<keyword evidence="6 8" id="KW-0711">Selenium</keyword>
<dbReference type="GO" id="GO:0001514">
    <property type="term" value="P:selenocysteine incorporation"/>
    <property type="evidence" value="ECO:0007669"/>
    <property type="project" value="UniProtKB-UniRule"/>
</dbReference>
<reference evidence="11 12" key="1">
    <citation type="journal article" date="2011" name="J. Bacteriol.">
        <title>Draft Genome Sequence of Gordonia neofelifaecis NRRL B-59395, a Cholesterol-Degrading Actinomycete.</title>
        <authorList>
            <person name="Ge F."/>
            <person name="Li W."/>
            <person name="Chen G."/>
            <person name="Liu Y."/>
            <person name="Zhang G."/>
            <person name="Yong B."/>
            <person name="Wang Q."/>
            <person name="Wang N."/>
            <person name="Huang Z."/>
            <person name="Li W."/>
            <person name="Wang J."/>
            <person name="Wu C."/>
            <person name="Xie Q."/>
            <person name="Liu G."/>
        </authorList>
    </citation>
    <scope>NUCLEOTIDE SEQUENCE [LARGE SCALE GENOMIC DNA]</scope>
    <source>
        <strain evidence="11 12">NRRL B-59395</strain>
    </source>
</reference>
<protein>
    <recommendedName>
        <fullName evidence="8">L-seryl-tRNA(Sec) selenium transferase</fullName>
        <ecNumber evidence="8">2.9.1.1</ecNumber>
    </recommendedName>
    <alternativeName>
        <fullName evidence="8">Selenocysteine synthase</fullName>
        <shortName evidence="8">Sec synthase</shortName>
    </alternativeName>
    <alternativeName>
        <fullName evidence="8">Selenocysteinyl-tRNA(Sec) synthase</fullName>
    </alternativeName>
</protein>
<comment type="caution">
    <text evidence="11">The sequence shown here is derived from an EMBL/GenBank/DDBJ whole genome shotgun (WGS) entry which is preliminary data.</text>
</comment>
<accession>F1YEK0</accession>